<dbReference type="InterPro" id="IPR001611">
    <property type="entry name" value="Leu-rich_rpt"/>
</dbReference>
<dbReference type="SUPFAM" id="SSF52058">
    <property type="entry name" value="L domain-like"/>
    <property type="match status" value="1"/>
</dbReference>
<dbReference type="SMART" id="SM00369">
    <property type="entry name" value="LRR_TYP"/>
    <property type="match status" value="4"/>
</dbReference>
<dbReference type="EMBL" id="KB199861">
    <property type="protein sequence ID" value="ESP04202.1"/>
    <property type="molecule type" value="Genomic_DNA"/>
</dbReference>
<reference evidence="3 4" key="1">
    <citation type="journal article" date="2013" name="Nature">
        <title>Insights into bilaterian evolution from three spiralian genomes.</title>
        <authorList>
            <person name="Simakov O."/>
            <person name="Marletaz F."/>
            <person name="Cho S.J."/>
            <person name="Edsinger-Gonzales E."/>
            <person name="Havlak P."/>
            <person name="Hellsten U."/>
            <person name="Kuo D.H."/>
            <person name="Larsson T."/>
            <person name="Lv J."/>
            <person name="Arendt D."/>
            <person name="Savage R."/>
            <person name="Osoegawa K."/>
            <person name="de Jong P."/>
            <person name="Grimwood J."/>
            <person name="Chapman J.A."/>
            <person name="Shapiro H."/>
            <person name="Aerts A."/>
            <person name="Otillar R.P."/>
            <person name="Terry A.Y."/>
            <person name="Boore J.L."/>
            <person name="Grigoriev I.V."/>
            <person name="Lindberg D.R."/>
            <person name="Seaver E.C."/>
            <person name="Weisblat D.A."/>
            <person name="Putnam N.H."/>
            <person name="Rokhsar D.S."/>
        </authorList>
    </citation>
    <scope>NUCLEOTIDE SEQUENCE [LARGE SCALE GENOMIC DNA]</scope>
</reference>
<gene>
    <name evidence="3" type="ORF">LOTGIDRAFT_67184</name>
</gene>
<dbReference type="InterPro" id="IPR032675">
    <property type="entry name" value="LRR_dom_sf"/>
</dbReference>
<dbReference type="PANTHER" id="PTHR48051:SF54">
    <property type="entry name" value="LEUCINE-RICH REPEAT-CONTAINING PROTEIN"/>
    <property type="match status" value="1"/>
</dbReference>
<accession>V4BEI1</accession>
<evidence type="ECO:0000313" key="3">
    <source>
        <dbReference type="EMBL" id="ESP04202.1"/>
    </source>
</evidence>
<dbReference type="HOGENOM" id="CLU_1399479_0_0_1"/>
<feature type="non-terminal residue" evidence="3">
    <location>
        <position position="195"/>
    </location>
</feature>
<keyword evidence="1" id="KW-0433">Leucine-rich repeat</keyword>
<dbReference type="Pfam" id="PF13855">
    <property type="entry name" value="LRR_8"/>
    <property type="match status" value="1"/>
</dbReference>
<keyword evidence="2" id="KW-0677">Repeat</keyword>
<organism evidence="3 4">
    <name type="scientific">Lottia gigantea</name>
    <name type="common">Giant owl limpet</name>
    <dbReference type="NCBI Taxonomy" id="225164"/>
    <lineage>
        <taxon>Eukaryota</taxon>
        <taxon>Metazoa</taxon>
        <taxon>Spiralia</taxon>
        <taxon>Lophotrochozoa</taxon>
        <taxon>Mollusca</taxon>
        <taxon>Gastropoda</taxon>
        <taxon>Patellogastropoda</taxon>
        <taxon>Lottioidea</taxon>
        <taxon>Lottiidae</taxon>
        <taxon>Lottia</taxon>
    </lineage>
</organism>
<evidence type="ECO:0000256" key="2">
    <source>
        <dbReference type="ARBA" id="ARBA00022737"/>
    </source>
</evidence>
<name>V4BEI1_LOTGI</name>
<sequence length="195" mass="22643">SIDCSSRRLQYIPKIYSSTQSLSILDLSRNHLTTIENHIFDGLKVTELNLSFNRIMKIEDIVFKGMGEVKVLDLQFNHLTTLPKAIGNLVNLEELHINHNKIFSAEELNIQLSSMKKFLASGNFFTAWPSWLEKMPFLEELDLGYNPISTFPKNIQNHQWSLNVLILDNCKFQYVPIQLDQLRMLEILDMSYNPL</sequence>
<dbReference type="KEGG" id="lgi:LOTGIDRAFT_67184"/>
<dbReference type="RefSeq" id="XP_009045148.1">
    <property type="nucleotide sequence ID" value="XM_009046900.1"/>
</dbReference>
<dbReference type="OrthoDB" id="6122461at2759"/>
<evidence type="ECO:0000256" key="1">
    <source>
        <dbReference type="ARBA" id="ARBA00022614"/>
    </source>
</evidence>
<dbReference type="Gene3D" id="3.80.10.10">
    <property type="entry name" value="Ribonuclease Inhibitor"/>
    <property type="match status" value="2"/>
</dbReference>
<dbReference type="PANTHER" id="PTHR48051">
    <property type="match status" value="1"/>
</dbReference>
<proteinExistence type="predicted"/>
<dbReference type="Proteomes" id="UP000030746">
    <property type="component" value="Unassembled WGS sequence"/>
</dbReference>
<keyword evidence="4" id="KW-1185">Reference proteome</keyword>
<dbReference type="GeneID" id="20251812"/>
<dbReference type="PRINTS" id="PR00019">
    <property type="entry name" value="LEURICHRPT"/>
</dbReference>
<dbReference type="STRING" id="225164.V4BEI1"/>
<dbReference type="Pfam" id="PF00560">
    <property type="entry name" value="LRR_1"/>
    <property type="match status" value="2"/>
</dbReference>
<protein>
    <submittedName>
        <fullName evidence="3">Uncharacterized protein</fullName>
    </submittedName>
</protein>
<dbReference type="PROSITE" id="PS51450">
    <property type="entry name" value="LRR"/>
    <property type="match status" value="3"/>
</dbReference>
<dbReference type="InterPro" id="IPR003591">
    <property type="entry name" value="Leu-rich_rpt_typical-subtyp"/>
</dbReference>
<dbReference type="AlphaFoldDB" id="V4BEI1"/>
<feature type="non-terminal residue" evidence="3">
    <location>
        <position position="1"/>
    </location>
</feature>
<dbReference type="InterPro" id="IPR050216">
    <property type="entry name" value="LRR_domain-containing"/>
</dbReference>
<evidence type="ECO:0000313" key="4">
    <source>
        <dbReference type="Proteomes" id="UP000030746"/>
    </source>
</evidence>
<dbReference type="GO" id="GO:0005737">
    <property type="term" value="C:cytoplasm"/>
    <property type="evidence" value="ECO:0007669"/>
    <property type="project" value="TreeGrafter"/>
</dbReference>
<dbReference type="CTD" id="20251812"/>